<dbReference type="NCBIfam" id="TIGR00254">
    <property type="entry name" value="GGDEF"/>
    <property type="match status" value="1"/>
</dbReference>
<dbReference type="InterPro" id="IPR043128">
    <property type="entry name" value="Rev_trsase/Diguanyl_cyclase"/>
</dbReference>
<evidence type="ECO:0000256" key="2">
    <source>
        <dbReference type="ARBA" id="ARBA00034247"/>
    </source>
</evidence>
<dbReference type="SMART" id="SM00267">
    <property type="entry name" value="GGDEF"/>
    <property type="match status" value="1"/>
</dbReference>
<comment type="catalytic activity">
    <reaction evidence="2">
        <text>2 GTP = 3',3'-c-di-GMP + 2 diphosphate</text>
        <dbReference type="Rhea" id="RHEA:24898"/>
        <dbReference type="ChEBI" id="CHEBI:33019"/>
        <dbReference type="ChEBI" id="CHEBI:37565"/>
        <dbReference type="ChEBI" id="CHEBI:58805"/>
        <dbReference type="EC" id="2.7.7.65"/>
    </reaction>
</comment>
<feature type="transmembrane region" description="Helical" evidence="3">
    <location>
        <begin position="63"/>
        <end position="83"/>
    </location>
</feature>
<feature type="domain" description="GGDEF" evidence="4">
    <location>
        <begin position="254"/>
        <end position="389"/>
    </location>
</feature>
<reference evidence="5 6" key="1">
    <citation type="submission" date="2017-02" db="EMBL/GenBank/DDBJ databases">
        <title>Chromobacterium haemolyticum H5244.</title>
        <authorList>
            <person name="Gulvik C.A."/>
        </authorList>
    </citation>
    <scope>NUCLEOTIDE SEQUENCE [LARGE SCALE GENOMIC DNA]</scope>
    <source>
        <strain evidence="5 6">H5244</strain>
    </source>
</reference>
<feature type="transmembrane region" description="Helical" evidence="3">
    <location>
        <begin position="155"/>
        <end position="180"/>
    </location>
</feature>
<protein>
    <recommendedName>
        <fullName evidence="1">diguanylate cyclase</fullName>
        <ecNumber evidence="1">2.7.7.65</ecNumber>
    </recommendedName>
</protein>
<feature type="transmembrane region" description="Helical" evidence="3">
    <location>
        <begin position="192"/>
        <end position="213"/>
    </location>
</feature>
<dbReference type="Proteomes" id="UP000192721">
    <property type="component" value="Unassembled WGS sequence"/>
</dbReference>
<dbReference type="EMBL" id="MUKV01000003">
    <property type="protein sequence ID" value="OQS43175.1"/>
    <property type="molecule type" value="Genomic_DNA"/>
</dbReference>
<dbReference type="GO" id="GO:1902201">
    <property type="term" value="P:negative regulation of bacterial-type flagellum-dependent cell motility"/>
    <property type="evidence" value="ECO:0007669"/>
    <property type="project" value="TreeGrafter"/>
</dbReference>
<name>A0A1W0D830_9NEIS</name>
<dbReference type="GO" id="GO:0052621">
    <property type="term" value="F:diguanylate cyclase activity"/>
    <property type="evidence" value="ECO:0007669"/>
    <property type="project" value="UniProtKB-EC"/>
</dbReference>
<feature type="transmembrane region" description="Helical" evidence="3">
    <location>
        <begin position="125"/>
        <end position="143"/>
    </location>
</feature>
<dbReference type="PROSITE" id="PS50887">
    <property type="entry name" value="GGDEF"/>
    <property type="match status" value="1"/>
</dbReference>
<evidence type="ECO:0000256" key="1">
    <source>
        <dbReference type="ARBA" id="ARBA00012528"/>
    </source>
</evidence>
<dbReference type="PANTHER" id="PTHR45138">
    <property type="entry name" value="REGULATORY COMPONENTS OF SENSORY TRANSDUCTION SYSTEM"/>
    <property type="match status" value="1"/>
</dbReference>
<keyword evidence="3" id="KW-1133">Transmembrane helix</keyword>
<dbReference type="GO" id="GO:0043709">
    <property type="term" value="P:cell adhesion involved in single-species biofilm formation"/>
    <property type="evidence" value="ECO:0007669"/>
    <property type="project" value="TreeGrafter"/>
</dbReference>
<evidence type="ECO:0000313" key="6">
    <source>
        <dbReference type="Proteomes" id="UP000192721"/>
    </source>
</evidence>
<evidence type="ECO:0000256" key="3">
    <source>
        <dbReference type="SAM" id="Phobius"/>
    </source>
</evidence>
<dbReference type="GO" id="GO:0005886">
    <property type="term" value="C:plasma membrane"/>
    <property type="evidence" value="ECO:0007669"/>
    <property type="project" value="TreeGrafter"/>
</dbReference>
<organism evidence="5 6">
    <name type="scientific">Chromobacterium haemolyticum</name>
    <dbReference type="NCBI Taxonomy" id="394935"/>
    <lineage>
        <taxon>Bacteria</taxon>
        <taxon>Pseudomonadati</taxon>
        <taxon>Pseudomonadota</taxon>
        <taxon>Betaproteobacteria</taxon>
        <taxon>Neisseriales</taxon>
        <taxon>Chromobacteriaceae</taxon>
        <taxon>Chromobacterium</taxon>
    </lineage>
</organism>
<feature type="transmembrane region" description="Helical" evidence="3">
    <location>
        <begin position="36"/>
        <end position="57"/>
    </location>
</feature>
<dbReference type="InterPro" id="IPR029787">
    <property type="entry name" value="Nucleotide_cyclase"/>
</dbReference>
<dbReference type="FunFam" id="3.30.70.270:FF:000001">
    <property type="entry name" value="Diguanylate cyclase domain protein"/>
    <property type="match status" value="1"/>
</dbReference>
<proteinExistence type="predicted"/>
<dbReference type="RefSeq" id="WP_081554705.1">
    <property type="nucleotide sequence ID" value="NZ_MUKV01000003.1"/>
</dbReference>
<gene>
    <name evidence="5" type="ORF">B0T45_04200</name>
</gene>
<accession>A0A1W0D830</accession>
<feature type="transmembrane region" description="Helical" evidence="3">
    <location>
        <begin position="12"/>
        <end position="29"/>
    </location>
</feature>
<sequence length="394" mass="43140">MSLFLDPRTTLACTAGYSLVISLVTFLFWQRSQRQPAVLALAIGGLLDAAAGLLYLAPLDLDPALISISAKLLIQLAALHVLISIERFYKHSSHYSLPLGLALVFIPLLLFIHEGLPHSALARHAIFSLGACLLWGLIAWRLWQAEQDSPRAGKSLASALAMLTLLLELARLALALSAIQPDIEVAGQRQNLLLLMTQWSGYGVVVCQLYLVYERAMDQLLQQSRSDSLTRLLNRRSFDEEAVAAFRLAQRERRALSLIVLDLDHFKSINDRHGHLAGDQALTALADCLRRQARQTDLIGRHGGEEFCILLPDTGREQAGQVAERLRAAIARIELPLPDAGAQLRFTASLGVACLNSSHASLESLFCEADAMLYQAKHHGRDKVMLSALPAAAA</sequence>
<keyword evidence="3" id="KW-0812">Transmembrane</keyword>
<dbReference type="PANTHER" id="PTHR45138:SF9">
    <property type="entry name" value="DIGUANYLATE CYCLASE DGCM-RELATED"/>
    <property type="match status" value="1"/>
</dbReference>
<keyword evidence="3" id="KW-0472">Membrane</keyword>
<dbReference type="Gene3D" id="3.30.70.270">
    <property type="match status" value="1"/>
</dbReference>
<dbReference type="SUPFAM" id="SSF55073">
    <property type="entry name" value="Nucleotide cyclase"/>
    <property type="match status" value="1"/>
</dbReference>
<comment type="caution">
    <text evidence="5">The sequence shown here is derived from an EMBL/GenBank/DDBJ whole genome shotgun (WGS) entry which is preliminary data.</text>
</comment>
<feature type="transmembrane region" description="Helical" evidence="3">
    <location>
        <begin position="95"/>
        <end position="113"/>
    </location>
</feature>
<dbReference type="InterPro" id="IPR050469">
    <property type="entry name" value="Diguanylate_Cyclase"/>
</dbReference>
<evidence type="ECO:0000313" key="5">
    <source>
        <dbReference type="EMBL" id="OQS43175.1"/>
    </source>
</evidence>
<dbReference type="Pfam" id="PF00990">
    <property type="entry name" value="GGDEF"/>
    <property type="match status" value="1"/>
</dbReference>
<dbReference type="InterPro" id="IPR000160">
    <property type="entry name" value="GGDEF_dom"/>
</dbReference>
<dbReference type="CDD" id="cd01949">
    <property type="entry name" value="GGDEF"/>
    <property type="match status" value="1"/>
</dbReference>
<dbReference type="AlphaFoldDB" id="A0A1W0D830"/>
<dbReference type="EC" id="2.7.7.65" evidence="1"/>
<evidence type="ECO:0000259" key="4">
    <source>
        <dbReference type="PROSITE" id="PS50887"/>
    </source>
</evidence>